<sequence length="250" mass="27488">MSIQVMAKVWAQSQASGSELLLLLAIADFSDDQGHAFPSVATLAQKIRMSPRNTQYLLQKLEAGGELEIRRNAGRGGSNLYRVQTLRPENLAGGCNSLHPTPATACTPPPQPVAPEPSLTINEPSEVAPKVRAKRGKKQEMTLAERKAQCEAEGVPVIPSDSAALRYAKSAGIPDDFIELAWKAFVTRYTEDQPDKRYADWAQTFANAIKGNWLKLWRFDDGSAQYVLTTVGVQEQRAQGVNKPAKRDWV</sequence>
<organism evidence="1 2">
    <name type="scientific">Massilia orientalis</name>
    <dbReference type="NCBI Taxonomy" id="3050128"/>
    <lineage>
        <taxon>Bacteria</taxon>
        <taxon>Pseudomonadati</taxon>
        <taxon>Pseudomonadota</taxon>
        <taxon>Betaproteobacteria</taxon>
        <taxon>Burkholderiales</taxon>
        <taxon>Oxalobacteraceae</taxon>
        <taxon>Telluria group</taxon>
        <taxon>Massilia</taxon>
    </lineage>
</organism>
<dbReference type="EMBL" id="JASNRB020000019">
    <property type="protein sequence ID" value="MFJ1471166.1"/>
    <property type="molecule type" value="Genomic_DNA"/>
</dbReference>
<name>A0ACC7MMV6_9BURK</name>
<evidence type="ECO:0000313" key="2">
    <source>
        <dbReference type="Proteomes" id="UP001168096"/>
    </source>
</evidence>
<evidence type="ECO:0000313" key="1">
    <source>
        <dbReference type="EMBL" id="MFJ1471166.1"/>
    </source>
</evidence>
<keyword evidence="2" id="KW-1185">Reference proteome</keyword>
<gene>
    <name evidence="1" type="ORF">QPK29_025890</name>
</gene>
<dbReference type="Proteomes" id="UP001168096">
    <property type="component" value="Unassembled WGS sequence"/>
</dbReference>
<protein>
    <submittedName>
        <fullName evidence="1">Helix-turn-helix domain-containing protein</fullName>
    </submittedName>
</protein>
<reference evidence="1" key="1">
    <citation type="submission" date="2024-11" db="EMBL/GenBank/DDBJ databases">
        <title>Description of Massilia orientalis sp. nov., isolated from rhizosphere soil of Ageratina adenophora.</title>
        <authorList>
            <person name="Wang Y."/>
        </authorList>
    </citation>
    <scope>NUCLEOTIDE SEQUENCE</scope>
    <source>
        <strain evidence="1">YIM B02787</strain>
    </source>
</reference>
<accession>A0ACC7MMV6</accession>
<comment type="caution">
    <text evidence="1">The sequence shown here is derived from an EMBL/GenBank/DDBJ whole genome shotgun (WGS) entry which is preliminary data.</text>
</comment>
<proteinExistence type="predicted"/>